<organism evidence="2 3">
    <name type="scientific">Deinococcus radiophilus</name>
    <dbReference type="NCBI Taxonomy" id="32062"/>
    <lineage>
        <taxon>Bacteria</taxon>
        <taxon>Thermotogati</taxon>
        <taxon>Deinococcota</taxon>
        <taxon>Deinococci</taxon>
        <taxon>Deinococcales</taxon>
        <taxon>Deinococcaceae</taxon>
        <taxon>Deinococcus</taxon>
    </lineage>
</organism>
<evidence type="ECO:0000313" key="2">
    <source>
        <dbReference type="EMBL" id="RTR16193.1"/>
    </source>
</evidence>
<dbReference type="Pfam" id="PF13276">
    <property type="entry name" value="HTH_21"/>
    <property type="match status" value="1"/>
</dbReference>
<accession>A0A431VCB0</accession>
<evidence type="ECO:0000259" key="1">
    <source>
        <dbReference type="Pfam" id="PF13276"/>
    </source>
</evidence>
<keyword evidence="3" id="KW-1185">Reference proteome</keyword>
<sequence length="113" mass="13363">MVGPGTTSQARTPLKKQIAIFLKDTFAVSERRVCRVLGFSRTTYRRKSPERVKDLVLVERLRALARERPRFGYRRLHLMLGREGLNVNHKRVYRIYRAEGLAVRKKERRKLNV</sequence>
<gene>
    <name evidence="2" type="ORF">EJ104_13890</name>
</gene>
<feature type="domain" description="HTH-like" evidence="1">
    <location>
        <begin position="57"/>
        <end position="108"/>
    </location>
</feature>
<comment type="caution">
    <text evidence="2">The sequence shown here is derived from an EMBL/GenBank/DDBJ whole genome shotgun (WGS) entry which is preliminary data.</text>
</comment>
<dbReference type="OrthoDB" id="9813285at2"/>
<dbReference type="Proteomes" id="UP000277766">
    <property type="component" value="Unassembled WGS sequence"/>
</dbReference>
<dbReference type="EMBL" id="RXPE01000091">
    <property type="protein sequence ID" value="RTR16193.1"/>
    <property type="molecule type" value="Genomic_DNA"/>
</dbReference>
<evidence type="ECO:0000313" key="3">
    <source>
        <dbReference type="Proteomes" id="UP000277766"/>
    </source>
</evidence>
<reference evidence="2 3" key="1">
    <citation type="submission" date="2018-12" db="EMBL/GenBank/DDBJ databases">
        <title>Deinococcus radiophilus ATCC 27603 genome sequencing and assembly.</title>
        <authorList>
            <person name="Maclea K.S."/>
            <person name="Maynard C.R."/>
        </authorList>
    </citation>
    <scope>NUCLEOTIDE SEQUENCE [LARGE SCALE GENOMIC DNA]</scope>
    <source>
        <strain evidence="2 3">ATCC 27603</strain>
    </source>
</reference>
<dbReference type="InterPro" id="IPR025948">
    <property type="entry name" value="HTH-like_dom"/>
</dbReference>
<dbReference type="AlphaFoldDB" id="A0A431VCB0"/>
<protein>
    <submittedName>
        <fullName evidence="2">Transposase</fullName>
    </submittedName>
</protein>
<feature type="non-terminal residue" evidence="2">
    <location>
        <position position="113"/>
    </location>
</feature>
<proteinExistence type="predicted"/>
<name>A0A431VCB0_9DEIO</name>
<dbReference type="PANTHER" id="PTHR47515:SF1">
    <property type="entry name" value="BLR2054 PROTEIN"/>
    <property type="match status" value="1"/>
</dbReference>
<dbReference type="PANTHER" id="PTHR47515">
    <property type="entry name" value="LOW CALCIUM RESPONSE LOCUS PROTEIN T"/>
    <property type="match status" value="1"/>
</dbReference>